<dbReference type="InterPro" id="IPR042173">
    <property type="entry name" value="RNase_J_2"/>
</dbReference>
<reference evidence="4 5" key="1">
    <citation type="submission" date="2014-07" db="EMBL/GenBank/DDBJ databases">
        <title>Methanogenic archaea and the global carbon cycle.</title>
        <authorList>
            <person name="Henriksen J.R."/>
            <person name="Luke J."/>
            <person name="Reinhart S."/>
            <person name="Benedict M.N."/>
            <person name="Youngblut N.D."/>
            <person name="Metcalf M.E."/>
            <person name="Whitaker R.J."/>
            <person name="Metcalf W.W."/>
        </authorList>
    </citation>
    <scope>NUCLEOTIDE SEQUENCE [LARGE SCALE GENOMIC DNA]</scope>
    <source>
        <strain evidence="4 5">HI350</strain>
    </source>
</reference>
<dbReference type="GeneID" id="41606524"/>
<feature type="domain" description="Metallo-beta-lactamase" evidence="3">
    <location>
        <begin position="14"/>
        <end position="270"/>
    </location>
</feature>
<sequence>MVQISILGGKDEIGGNKIHVEHKGTKILLDFGMGFGQNSRYYSEFLQPRRCSALTDFFEMGLLPDIKGIYRTDYLEHMGRIAEEKDLDAVFLTHAHADHAQYIHFLRFDIPIFCTKETKIILQCLEETGRNSLSDYITACEAFKFYRNSKKELSRVDRRKKKYVHERDFQIMEQGKKVKVGRLEVEMVPVDHSLPGACGFIIYTDEGNLVYTGDIRFHGLNQELSRKFVQKAKSVNPKFLICEGTRIDSSEVDSEEGVRGEITRLISESRGLVLVEHPIRDIDRMKSIFESARENHRDFVVPLKAAYLIEALGDLCPFCIEDVKILVPRKSWGLIYKEGYEQNLVNNDYEPWERNYIYRSNSITCKELKQNPLNYVVSMSLWEINHLIDIQPQNAIWIKSSCEPFCEEMELDEDRKQNWLDRFEILKHSAHASGHASGCEIIEMINEIKPENVIPVHTEKPDLFKQADAKIIIY</sequence>
<dbReference type="RefSeq" id="WP_148705594.1">
    <property type="nucleotide sequence ID" value="NZ_CP009507.1"/>
</dbReference>
<dbReference type="InterPro" id="IPR036866">
    <property type="entry name" value="RibonucZ/Hydroxyglut_hydro"/>
</dbReference>
<gene>
    <name evidence="4" type="ORF">MSSIH_2397</name>
</gene>
<evidence type="ECO:0000259" key="3">
    <source>
        <dbReference type="SMART" id="SM00849"/>
    </source>
</evidence>
<accession>A0A0E3PEP1</accession>
<name>A0A0E3PEP1_9EURY</name>
<dbReference type="PANTHER" id="PTHR43694">
    <property type="entry name" value="RIBONUCLEASE J"/>
    <property type="match status" value="1"/>
</dbReference>
<dbReference type="SMART" id="SM00849">
    <property type="entry name" value="Lactamase_B"/>
    <property type="match status" value="1"/>
</dbReference>
<dbReference type="KEGG" id="msz:MSSIH_2397"/>
<dbReference type="Gene3D" id="3.40.50.10710">
    <property type="entry name" value="Metallo-hydrolase/oxidoreductase"/>
    <property type="match status" value="1"/>
</dbReference>
<organism evidence="4 5">
    <name type="scientific">Methanosarcina siciliae HI350</name>
    <dbReference type="NCBI Taxonomy" id="1434119"/>
    <lineage>
        <taxon>Archaea</taxon>
        <taxon>Methanobacteriati</taxon>
        <taxon>Methanobacteriota</taxon>
        <taxon>Stenosarchaea group</taxon>
        <taxon>Methanomicrobia</taxon>
        <taxon>Methanosarcinales</taxon>
        <taxon>Methanosarcinaceae</taxon>
        <taxon>Methanosarcina</taxon>
    </lineage>
</organism>
<dbReference type="GO" id="GO:0004527">
    <property type="term" value="F:exonuclease activity"/>
    <property type="evidence" value="ECO:0007669"/>
    <property type="project" value="UniProtKB-KW"/>
</dbReference>
<dbReference type="Pfam" id="PF12706">
    <property type="entry name" value="Lactamase_B_2"/>
    <property type="match status" value="1"/>
</dbReference>
<dbReference type="AlphaFoldDB" id="A0A0E3PEP1"/>
<keyword evidence="2" id="KW-0694">RNA-binding</keyword>
<dbReference type="GO" id="GO:0003723">
    <property type="term" value="F:RNA binding"/>
    <property type="evidence" value="ECO:0007669"/>
    <property type="project" value="UniProtKB-KW"/>
</dbReference>
<dbReference type="Pfam" id="PF07521">
    <property type="entry name" value="RMMBL"/>
    <property type="match status" value="1"/>
</dbReference>
<dbReference type="InterPro" id="IPR011108">
    <property type="entry name" value="RMMBL"/>
</dbReference>
<dbReference type="HOGENOM" id="CLU_031965_0_0_2"/>
<dbReference type="PANTHER" id="PTHR43694:SF1">
    <property type="entry name" value="RIBONUCLEASE J"/>
    <property type="match status" value="1"/>
</dbReference>
<keyword evidence="1" id="KW-0378">Hydrolase</keyword>
<evidence type="ECO:0000313" key="5">
    <source>
        <dbReference type="Proteomes" id="UP000033092"/>
    </source>
</evidence>
<protein>
    <recommendedName>
        <fullName evidence="3">Metallo-beta-lactamase domain-containing protein</fullName>
    </recommendedName>
</protein>
<keyword evidence="1" id="KW-0269">Exonuclease</keyword>
<keyword evidence="1" id="KW-0540">Nuclease</keyword>
<evidence type="ECO:0000256" key="1">
    <source>
        <dbReference type="ARBA" id="ARBA00022839"/>
    </source>
</evidence>
<dbReference type="InterPro" id="IPR001279">
    <property type="entry name" value="Metallo-B-lactamas"/>
</dbReference>
<proteinExistence type="predicted"/>
<evidence type="ECO:0000313" key="4">
    <source>
        <dbReference type="EMBL" id="AKB33087.1"/>
    </source>
</evidence>
<dbReference type="Proteomes" id="UP000033092">
    <property type="component" value="Chromosome"/>
</dbReference>
<dbReference type="EMBL" id="CP009507">
    <property type="protein sequence ID" value="AKB33087.1"/>
    <property type="molecule type" value="Genomic_DNA"/>
</dbReference>
<dbReference type="CDD" id="cd07732">
    <property type="entry name" value="metallo-hydrolase-like_MBL-fold"/>
    <property type="match status" value="1"/>
</dbReference>
<dbReference type="PATRIC" id="fig|1434119.4.peg.3150"/>
<dbReference type="SUPFAM" id="SSF56281">
    <property type="entry name" value="Metallo-hydrolase/oxidoreductase"/>
    <property type="match status" value="1"/>
</dbReference>
<dbReference type="Gene3D" id="3.60.15.10">
    <property type="entry name" value="Ribonuclease Z/Hydroxyacylglutathione hydrolase-like"/>
    <property type="match status" value="1"/>
</dbReference>
<evidence type="ECO:0000256" key="2">
    <source>
        <dbReference type="ARBA" id="ARBA00022884"/>
    </source>
</evidence>